<dbReference type="Gene3D" id="3.90.190.20">
    <property type="entry name" value="Mur ligase, C-terminal domain"/>
    <property type="match status" value="1"/>
</dbReference>
<dbReference type="InterPro" id="IPR013221">
    <property type="entry name" value="Mur_ligase_cen"/>
</dbReference>
<dbReference type="InterPro" id="IPR036565">
    <property type="entry name" value="Mur-like_cat_sf"/>
</dbReference>
<dbReference type="Pfam" id="PF08245">
    <property type="entry name" value="Mur_ligase_M"/>
    <property type="match status" value="1"/>
</dbReference>
<evidence type="ECO:0000256" key="4">
    <source>
        <dbReference type="ARBA" id="ARBA00022723"/>
    </source>
</evidence>
<evidence type="ECO:0000259" key="12">
    <source>
        <dbReference type="Pfam" id="PF08245"/>
    </source>
</evidence>
<dbReference type="InterPro" id="IPR004101">
    <property type="entry name" value="Mur_ligase_C"/>
</dbReference>
<dbReference type="Gene3D" id="3.40.1190.10">
    <property type="entry name" value="Mur-like, catalytic domain"/>
    <property type="match status" value="1"/>
</dbReference>
<keyword evidence="7" id="KW-0460">Magnesium</keyword>
<feature type="domain" description="Mur ligase central" evidence="12">
    <location>
        <begin position="207"/>
        <end position="363"/>
    </location>
</feature>
<evidence type="ECO:0000256" key="8">
    <source>
        <dbReference type="ARBA" id="ARBA00030592"/>
    </source>
</evidence>
<dbReference type="PANTHER" id="PTHR11136">
    <property type="entry name" value="FOLYLPOLYGLUTAMATE SYNTHASE-RELATED"/>
    <property type="match status" value="1"/>
</dbReference>
<dbReference type="PANTHER" id="PTHR11136:SF0">
    <property type="entry name" value="DIHYDROFOLATE SYNTHETASE-RELATED"/>
    <property type="match status" value="1"/>
</dbReference>
<evidence type="ECO:0000256" key="1">
    <source>
        <dbReference type="ARBA" id="ARBA00008276"/>
    </source>
</evidence>
<keyword evidence="4" id="KW-0479">Metal-binding</keyword>
<evidence type="ECO:0000256" key="10">
    <source>
        <dbReference type="SAM" id="MobiDB-lite"/>
    </source>
</evidence>
<dbReference type="EMBL" id="JBHMDM010000007">
    <property type="protein sequence ID" value="MFB9378271.1"/>
    <property type="molecule type" value="Genomic_DNA"/>
</dbReference>
<evidence type="ECO:0000313" key="14">
    <source>
        <dbReference type="Proteomes" id="UP001589748"/>
    </source>
</evidence>
<gene>
    <name evidence="13" type="ORF">ACFFVI_14970</name>
</gene>
<dbReference type="InterPro" id="IPR036615">
    <property type="entry name" value="Mur_ligase_C_dom_sf"/>
</dbReference>
<dbReference type="SUPFAM" id="SSF53244">
    <property type="entry name" value="MurD-like peptide ligases, peptide-binding domain"/>
    <property type="match status" value="1"/>
</dbReference>
<comment type="catalytic activity">
    <reaction evidence="9">
        <text>(6S)-5,6,7,8-tetrahydrofolyl-(gamma-L-Glu)(n) + L-glutamate + ATP = (6S)-5,6,7,8-tetrahydrofolyl-(gamma-L-Glu)(n+1) + ADP + phosphate + H(+)</text>
        <dbReference type="Rhea" id="RHEA:10580"/>
        <dbReference type="Rhea" id="RHEA-COMP:14738"/>
        <dbReference type="Rhea" id="RHEA-COMP:14740"/>
        <dbReference type="ChEBI" id="CHEBI:15378"/>
        <dbReference type="ChEBI" id="CHEBI:29985"/>
        <dbReference type="ChEBI" id="CHEBI:30616"/>
        <dbReference type="ChEBI" id="CHEBI:43474"/>
        <dbReference type="ChEBI" id="CHEBI:141005"/>
        <dbReference type="ChEBI" id="CHEBI:456216"/>
        <dbReference type="EC" id="6.3.2.17"/>
    </reaction>
</comment>
<keyword evidence="14" id="KW-1185">Reference proteome</keyword>
<evidence type="ECO:0000259" key="11">
    <source>
        <dbReference type="Pfam" id="PF02875"/>
    </source>
</evidence>
<feature type="compositionally biased region" description="Acidic residues" evidence="10">
    <location>
        <begin position="37"/>
        <end position="51"/>
    </location>
</feature>
<feature type="region of interest" description="Disordered" evidence="10">
    <location>
        <begin position="1"/>
        <end position="86"/>
    </location>
</feature>
<keyword evidence="3 13" id="KW-0436">Ligase</keyword>
<proteinExistence type="inferred from homology"/>
<evidence type="ECO:0000256" key="7">
    <source>
        <dbReference type="ARBA" id="ARBA00022842"/>
    </source>
</evidence>
<keyword evidence="5" id="KW-0547">Nucleotide-binding</keyword>
<dbReference type="InterPro" id="IPR001645">
    <property type="entry name" value="Folylpolyglutamate_synth"/>
</dbReference>
<evidence type="ECO:0000313" key="13">
    <source>
        <dbReference type="EMBL" id="MFB9378271.1"/>
    </source>
</evidence>
<evidence type="ECO:0000256" key="6">
    <source>
        <dbReference type="ARBA" id="ARBA00022840"/>
    </source>
</evidence>
<evidence type="ECO:0000256" key="5">
    <source>
        <dbReference type="ARBA" id="ARBA00022741"/>
    </source>
</evidence>
<dbReference type="PROSITE" id="PS01012">
    <property type="entry name" value="FOLYLPOLYGLU_SYNT_2"/>
    <property type="match status" value="1"/>
</dbReference>
<comment type="caution">
    <text evidence="13">The sequence shown here is derived from an EMBL/GenBank/DDBJ whole genome shotgun (WGS) entry which is preliminary data.</text>
</comment>
<accession>A0ABV5LVZ7</accession>
<name>A0ABV5LVZ7_9ACTN</name>
<dbReference type="NCBIfam" id="TIGR01499">
    <property type="entry name" value="folC"/>
    <property type="match status" value="1"/>
</dbReference>
<dbReference type="SUPFAM" id="SSF53623">
    <property type="entry name" value="MurD-like peptide ligases, catalytic domain"/>
    <property type="match status" value="1"/>
</dbReference>
<dbReference type="Pfam" id="PF02875">
    <property type="entry name" value="Mur_ligase_C"/>
    <property type="match status" value="1"/>
</dbReference>
<sequence>MNHPGTPRPDGREPDEFDRFEDIVLNSWGGPAPGAEAEADEQTGPGDEDPADAYGSAGLRRGRVPQDHRPPTAALRRARREKARADEDPRFEEVVAAILARNPEHRIHPTLDRVREACSLLGDPQLSYRVVHLAGTNGKTSTTRMVERLVREHDLRTGRFTSPHLVDITERIAIDGEPVSHAEFVRAWDDVAAVVGIVDAHAADRGEPRMSFFEVLTVMAFAVFADAPVDVAIVETGLGGSWDTTNVVQPDVAVITPISMDHETWLGSTIEDIAAQKAGIIKHGATVVVSGQVEEAASVLLAKAAAERVTVVREGVDYGVAERRLAVGGQVVSIRTRGGLYADVVLPLHGVHQASNASTALSAAEALLAVPGETLSAEVVEAAFADASSPGRLELLRTSPTILVDSAHNPAGAQVLAEAVSEAFTLSRLVGVVGVMGDKDADGLLRALEPVLAEIVVTRPSGDRALPVAELAEAAEDLFGEDRVHVAENLADAIQLAVDLAESDDAAGGLGDLGSGGGVLIAGSVVLAGDARALLVRDDRA</sequence>
<protein>
    <recommendedName>
        <fullName evidence="2">tetrahydrofolate synthase</fullName>
        <ecNumber evidence="2">6.3.2.17</ecNumber>
    </recommendedName>
    <alternativeName>
        <fullName evidence="8">Tetrahydrofolylpolyglutamate synthase</fullName>
    </alternativeName>
</protein>
<dbReference type="RefSeq" id="WP_380137171.1">
    <property type="nucleotide sequence ID" value="NZ_JBHLUI010000008.1"/>
</dbReference>
<dbReference type="EC" id="6.3.2.17" evidence="2"/>
<reference evidence="13 14" key="1">
    <citation type="submission" date="2024-09" db="EMBL/GenBank/DDBJ databases">
        <authorList>
            <person name="Sun Q."/>
            <person name="Mori K."/>
        </authorList>
    </citation>
    <scope>NUCLEOTIDE SEQUENCE [LARGE SCALE GENOMIC DNA]</scope>
    <source>
        <strain evidence="13 14">TISTR 1856</strain>
    </source>
</reference>
<dbReference type="InterPro" id="IPR018109">
    <property type="entry name" value="Folylpolyglutamate_synth_CS"/>
</dbReference>
<dbReference type="GO" id="GO:0016874">
    <property type="term" value="F:ligase activity"/>
    <property type="evidence" value="ECO:0007669"/>
    <property type="project" value="UniProtKB-KW"/>
</dbReference>
<keyword evidence="6" id="KW-0067">ATP-binding</keyword>
<evidence type="ECO:0000256" key="2">
    <source>
        <dbReference type="ARBA" id="ARBA00013025"/>
    </source>
</evidence>
<evidence type="ECO:0000256" key="9">
    <source>
        <dbReference type="ARBA" id="ARBA00047493"/>
    </source>
</evidence>
<dbReference type="Proteomes" id="UP001589748">
    <property type="component" value="Unassembled WGS sequence"/>
</dbReference>
<organism evidence="13 14">
    <name type="scientific">Kineococcus gynurae</name>
    <dbReference type="NCBI Taxonomy" id="452979"/>
    <lineage>
        <taxon>Bacteria</taxon>
        <taxon>Bacillati</taxon>
        <taxon>Actinomycetota</taxon>
        <taxon>Actinomycetes</taxon>
        <taxon>Kineosporiales</taxon>
        <taxon>Kineosporiaceae</taxon>
        <taxon>Kineococcus</taxon>
    </lineage>
</organism>
<comment type="similarity">
    <text evidence="1">Belongs to the folylpolyglutamate synthase family.</text>
</comment>
<evidence type="ECO:0000256" key="3">
    <source>
        <dbReference type="ARBA" id="ARBA00022598"/>
    </source>
</evidence>
<feature type="domain" description="Mur ligase C-terminal" evidence="11">
    <location>
        <begin position="391"/>
        <end position="506"/>
    </location>
</feature>